<dbReference type="SUPFAM" id="SSF54211">
    <property type="entry name" value="Ribosomal protein S5 domain 2-like"/>
    <property type="match status" value="1"/>
</dbReference>
<dbReference type="GO" id="GO:0006412">
    <property type="term" value="P:translation"/>
    <property type="evidence" value="ECO:0007669"/>
    <property type="project" value="InterPro"/>
</dbReference>
<dbReference type="Gene3D" id="3.40.309.10">
    <property type="entry name" value="Aldehyde Dehydrogenase, Chain A, domain 2"/>
    <property type="match status" value="1"/>
</dbReference>
<feature type="coiled-coil region" evidence="18">
    <location>
        <begin position="1194"/>
        <end position="1341"/>
    </location>
</feature>
<dbReference type="InterPro" id="IPR013810">
    <property type="entry name" value="Ribosomal_uS5_N"/>
</dbReference>
<feature type="region of interest" description="Disordered" evidence="19">
    <location>
        <begin position="1370"/>
        <end position="1389"/>
    </location>
</feature>
<reference evidence="23" key="1">
    <citation type="submission" date="2025-08" db="UniProtKB">
        <authorList>
            <consortium name="RefSeq"/>
        </authorList>
    </citation>
    <scope>IDENTIFICATION</scope>
</reference>
<gene>
    <name evidence="23" type="primary">LOC105425051</name>
</gene>
<dbReference type="CDD" id="cd07123">
    <property type="entry name" value="ALDH_F4-17_P5CDH"/>
    <property type="match status" value="1"/>
</dbReference>
<dbReference type="SUPFAM" id="SSF53720">
    <property type="entry name" value="ALDH-like"/>
    <property type="match status" value="1"/>
</dbReference>
<evidence type="ECO:0000256" key="17">
    <source>
        <dbReference type="RuleBase" id="RU003823"/>
    </source>
</evidence>
<evidence type="ECO:0000256" key="12">
    <source>
        <dbReference type="ARBA" id="ARBA00032259"/>
    </source>
</evidence>
<dbReference type="InterPro" id="IPR016163">
    <property type="entry name" value="Ald_DH_C"/>
</dbReference>
<protein>
    <recommendedName>
        <fullName evidence="5">Delta-1-pyrroline-5-carboxylate dehydrogenase, mitochondrial</fullName>
        <ecNumber evidence="4">1.2.1.88</ecNumber>
    </recommendedName>
    <alternativeName>
        <fullName evidence="14">40S ribosomal protein S2</fullName>
    </alternativeName>
    <alternativeName>
        <fullName evidence="11">Aldehyde dehydrogenase family 4 member A1</fullName>
    </alternativeName>
    <alternativeName>
        <fullName evidence="12">L-glutamate gamma-semialdehyde dehydrogenase</fullName>
    </alternativeName>
    <alternativeName>
        <fullName evidence="13">Small ribosomal subunit protein uS5</fullName>
    </alternativeName>
</protein>
<dbReference type="Gene3D" id="1.10.287.1490">
    <property type="match status" value="3"/>
</dbReference>
<feature type="region of interest" description="Disordered" evidence="19">
    <location>
        <begin position="1163"/>
        <end position="1191"/>
    </location>
</feature>
<evidence type="ECO:0000256" key="5">
    <source>
        <dbReference type="ARBA" id="ARBA00014421"/>
    </source>
</evidence>
<dbReference type="FunFam" id="3.40.605.10:FF:000006">
    <property type="entry name" value="1-pyrroline-5-carboxylate dehydrogenase"/>
    <property type="match status" value="1"/>
</dbReference>
<dbReference type="InterPro" id="IPR005931">
    <property type="entry name" value="P5CDH/ALDH4A1"/>
</dbReference>
<keyword evidence="10 16" id="KW-0687">Ribonucleoprotein</keyword>
<dbReference type="GO" id="GO:0003842">
    <property type="term" value="F:L-glutamate gamma-semialdehyde dehydrogenase activity"/>
    <property type="evidence" value="ECO:0007669"/>
    <property type="project" value="UniProtKB-EC"/>
</dbReference>
<dbReference type="PANTHER" id="PTHR42862:SF1">
    <property type="entry name" value="DELTA-1-PYRROLINE-5-CARBOXYLATE DEHYDROGENASE 2, ISOFORM A-RELATED"/>
    <property type="match status" value="1"/>
</dbReference>
<dbReference type="Gene3D" id="3.30.230.10">
    <property type="match status" value="1"/>
</dbReference>
<dbReference type="OrthoDB" id="5322683at2759"/>
<evidence type="ECO:0000256" key="8">
    <source>
        <dbReference type="ARBA" id="ARBA00023027"/>
    </source>
</evidence>
<proteinExistence type="inferred from homology"/>
<dbReference type="FunFam" id="3.30.160.20:FF:000133">
    <property type="entry name" value="40S ribosomal protein S2"/>
    <property type="match status" value="1"/>
</dbReference>
<evidence type="ECO:0000256" key="10">
    <source>
        <dbReference type="ARBA" id="ARBA00023274"/>
    </source>
</evidence>
<dbReference type="InterPro" id="IPR016162">
    <property type="entry name" value="Ald_DH_N"/>
</dbReference>
<comment type="pathway">
    <text evidence="1">Amino-acid degradation; L-proline degradation into L-glutamate; L-glutamate from L-proline: step 2/2.</text>
</comment>
<feature type="domain" description="S5 DRBM" evidence="20">
    <location>
        <begin position="707"/>
        <end position="770"/>
    </location>
</feature>
<feature type="region of interest" description="Disordered" evidence="19">
    <location>
        <begin position="620"/>
        <end position="664"/>
    </location>
</feature>
<feature type="compositionally biased region" description="Basic and acidic residues" evidence="19">
    <location>
        <begin position="1172"/>
        <end position="1182"/>
    </location>
</feature>
<dbReference type="InterPro" id="IPR016160">
    <property type="entry name" value="Ald_DH_CS_CYS"/>
</dbReference>
<evidence type="ECO:0000259" key="21">
    <source>
        <dbReference type="PROSITE" id="PS50913"/>
    </source>
</evidence>
<evidence type="ECO:0000313" key="23">
    <source>
        <dbReference type="RefSeq" id="XP_011633903.1"/>
    </source>
</evidence>
<dbReference type="GO" id="GO:0005759">
    <property type="term" value="C:mitochondrial matrix"/>
    <property type="evidence" value="ECO:0007669"/>
    <property type="project" value="TreeGrafter"/>
</dbReference>
<evidence type="ECO:0000256" key="16">
    <source>
        <dbReference type="PROSITE-ProRule" id="PRU00268"/>
    </source>
</evidence>
<evidence type="ECO:0000256" key="18">
    <source>
        <dbReference type="SAM" id="Coils"/>
    </source>
</evidence>
<dbReference type="InterPro" id="IPR005711">
    <property type="entry name" value="Ribosomal_uS5_euk/arc"/>
</dbReference>
<keyword evidence="9" id="KW-0642">Proline metabolism</keyword>
<dbReference type="Pfam" id="PF00333">
    <property type="entry name" value="Ribosomal_S5"/>
    <property type="match status" value="1"/>
</dbReference>
<dbReference type="FunFam" id="3.30.230.10:FF:000004">
    <property type="entry name" value="40S ribosomal protein S2"/>
    <property type="match status" value="1"/>
</dbReference>
<dbReference type="RefSeq" id="XP_011633903.1">
    <property type="nucleotide sequence ID" value="XM_011635601.1"/>
</dbReference>
<dbReference type="GO" id="GO:0003723">
    <property type="term" value="F:RNA binding"/>
    <property type="evidence" value="ECO:0007669"/>
    <property type="project" value="InterPro"/>
</dbReference>
<feature type="compositionally biased region" description="Basic residues" evidence="19">
    <location>
        <begin position="641"/>
        <end position="656"/>
    </location>
</feature>
<evidence type="ECO:0000256" key="2">
    <source>
        <dbReference type="ARBA" id="ARBA00008945"/>
    </source>
</evidence>
<dbReference type="GO" id="GO:0022626">
    <property type="term" value="C:cytosolic ribosome"/>
    <property type="evidence" value="ECO:0007669"/>
    <property type="project" value="UniProtKB-ARBA"/>
</dbReference>
<dbReference type="InterPro" id="IPR005324">
    <property type="entry name" value="Ribosomal_uS5_C"/>
</dbReference>
<dbReference type="Pfam" id="PF03719">
    <property type="entry name" value="Ribosomal_S5_C"/>
    <property type="match status" value="1"/>
</dbReference>
<dbReference type="PROSITE" id="PS50881">
    <property type="entry name" value="S5_DSRBD"/>
    <property type="match status" value="1"/>
</dbReference>
<organism evidence="22 23">
    <name type="scientific">Pogonomyrmex barbatus</name>
    <name type="common">red harvester ant</name>
    <dbReference type="NCBI Taxonomy" id="144034"/>
    <lineage>
        <taxon>Eukaryota</taxon>
        <taxon>Metazoa</taxon>
        <taxon>Ecdysozoa</taxon>
        <taxon>Arthropoda</taxon>
        <taxon>Hexapoda</taxon>
        <taxon>Insecta</taxon>
        <taxon>Pterygota</taxon>
        <taxon>Neoptera</taxon>
        <taxon>Endopterygota</taxon>
        <taxon>Hymenoptera</taxon>
        <taxon>Apocrita</taxon>
        <taxon>Aculeata</taxon>
        <taxon>Formicoidea</taxon>
        <taxon>Formicidae</taxon>
        <taxon>Myrmicinae</taxon>
        <taxon>Pogonomyrmex</taxon>
    </lineage>
</organism>
<dbReference type="PANTHER" id="PTHR42862">
    <property type="entry name" value="DELTA-1-PYRROLINE-5-CARBOXYLATE DEHYDROGENASE 1, ISOFORM A-RELATED"/>
    <property type="match status" value="1"/>
</dbReference>
<dbReference type="GO" id="GO:0003735">
    <property type="term" value="F:structural constituent of ribosome"/>
    <property type="evidence" value="ECO:0007669"/>
    <property type="project" value="UniProtKB-UniRule"/>
</dbReference>
<evidence type="ECO:0000256" key="9">
    <source>
        <dbReference type="ARBA" id="ARBA00023062"/>
    </source>
</evidence>
<evidence type="ECO:0000256" key="6">
    <source>
        <dbReference type="ARBA" id="ARBA00022980"/>
    </source>
</evidence>
<dbReference type="SUPFAM" id="SSF54768">
    <property type="entry name" value="dsRNA-binding domain-like"/>
    <property type="match status" value="1"/>
</dbReference>
<dbReference type="GeneID" id="105425051"/>
<dbReference type="KEGG" id="pbar:105425051"/>
<accession>A0A6I9W234</accession>
<evidence type="ECO:0000256" key="7">
    <source>
        <dbReference type="ARBA" id="ARBA00023002"/>
    </source>
</evidence>
<dbReference type="InterPro" id="IPR050485">
    <property type="entry name" value="Proline_metab_enzyme"/>
</dbReference>
<dbReference type="PROSITE" id="PS00070">
    <property type="entry name" value="ALDEHYDE_DEHYDR_CYS"/>
    <property type="match status" value="1"/>
</dbReference>
<dbReference type="UniPathway" id="UPA00261">
    <property type="reaction ID" value="UER00374"/>
</dbReference>
<dbReference type="NCBIfam" id="TIGR01236">
    <property type="entry name" value="D1pyr5carbox1"/>
    <property type="match status" value="1"/>
</dbReference>
<evidence type="ECO:0000259" key="20">
    <source>
        <dbReference type="PROSITE" id="PS50881"/>
    </source>
</evidence>
<dbReference type="InterPro" id="IPR015590">
    <property type="entry name" value="Aldehyde_DH_dom"/>
</dbReference>
<comment type="catalytic activity">
    <reaction evidence="15">
        <text>L-glutamate 5-semialdehyde + NAD(+) + H2O = L-glutamate + NADH + 2 H(+)</text>
        <dbReference type="Rhea" id="RHEA:30235"/>
        <dbReference type="ChEBI" id="CHEBI:15377"/>
        <dbReference type="ChEBI" id="CHEBI:15378"/>
        <dbReference type="ChEBI" id="CHEBI:29985"/>
        <dbReference type="ChEBI" id="CHEBI:57540"/>
        <dbReference type="ChEBI" id="CHEBI:57945"/>
        <dbReference type="ChEBI" id="CHEBI:58066"/>
        <dbReference type="EC" id="1.2.1.88"/>
    </reaction>
</comment>
<sequence length="2574" mass="293789">MLGLVCRQTLLANTQKVGTRCLRSIVPVSHPPEFPLKNEPLLNYKKGSPEREELEKVLDKMASECEEVPLVIGNEEIKTDLCRYQVMPHNHKEKIAKYYWATPELVKKAIDVAVKAQREWERSWPIEKRLEMWLKIADLMATKYRQSLNAAIMLGQSKTVIQAELDSAELIDFFKMHAYFVKDSLKYQPISPNRHIFNSMRHRGMDGFVAAVSPFNFTAIGGNLSYTPALMGNAVLWKPSDTALLSNWWIFKICREAGVPPGVVNFVPCEGPVFGDTITSSPYLVGLNFTGSVPTFNRLWSQVGQNLSKYRNYPKLIGECGGKNYHFVHSSADVESVINATIRSAFEFNGQKCSACSRMYVPESLWGKIKDGLLALRQKLTIGDVRDFTIFTGAVIDAAAFKRISGYIEYAKKSPKMEILGGGGYDNSCGYFIEPTIVQTKDPKEKLMTEEIFGPILTIYVYKDSDLNETVELVETSTPFALTGAIFAQDETWVRKALEDFKYTAGNFYVNDKSTGSVVGQQPFGGSRMSGTNDKAGGPHYILRWTSPQSIKENFAPLREYDYPYMRSNLRKRFRLGVSLDKKHSKLASATFFAMHNRDTTRFLDGLTLRERRMADAAPAARGGFRGGFGSRGAGGDRGGLRSRGRGGRGRGRGRGRGKEDSKEWVPVTKLGRLVRDGKIQSLEHIYLFSLPIKEYEIIDRFLGPDLKDEVLKIMPVQKQTRAGQRTRFKAFVAIGDSNGHIGLGVKCSKEVATAIRGAIILAKLSVVPVRRGYWGNKIGKPHTVPCKVTGKCGSVQVRLIPAPRGTGIVSAPVPKKLLQMAGIEDCYTSARGSTCTLGNFAKATYAAIAKTYAYLTPDLWKEQALAKAPYQEFADYLSKTHKGSARTTVNNASFPARQGSGHAHLLSVRLSSSRPLPTATRARMFKKFKDKLAEEMKQSPARLQASVQQLAQAVVSPALSNSSIQEVSASNDNFSLTEDGDETPKNTPVKHSFQNVDLISPSLNRVEISRRSSVSSVTSDASSLFPMYESSPNLYHLQSDMDQSASEVDDNISPHLDRVTKDQLYSAYKKVQTKYHKYRGRYTDLATHYRELDRVKTRLESVLVETQDKVLRRITDLKEQCQLEQQAKAHLEDILRNDIEEKDHIINTLNTKIKLLQASGPTLDNSVSEDAQQKDDSKENLIDLTNEPSNDENNALLVENSQLKEKLKKLESLVLKYKESLKRNKEKFTEVMKEKNTLENDYEALKTSTAEKMSAMEDKLSAARTEVEKLTEQVDILHKREEESAISLAENKLSVHRELEEKEEQIKQLRIDLKHAMEDRENLNEAVARYKSELSELKSMHADKGTLAPDTLKETIERVKSTQQVGINHHEEVDHGEEPKAQKDENTLDEVTSRLQERETELQELQDRYDELEKRNVEYKHDKETLQSELLAHKATYSDLKKEYDAYKIIAEEKRKDADSTIEKLQATVQSVDKELENMRHALIDRDQVCENYNKKVQQYTSMHEKTKQKLMEQETEIKSLKKELEELSKVQEELENKRTELSAVQSELELCKSTIDDLRNKVQADSSAISLLKKERSDLMNRIMYYNNYVQRLKQDCADVKSVMSEEFSNQKTRISDLSATLAVSFVKLEEENVTLRSKVDELHSKIKDLEQLRFKEARLQSELAQIMSHKSTLEAELEKSKEQLKEMTLKSNQYDDLNTTNNKLIAEIDNLNFKIHDLETASRELTQSQQEIKVLRERLRALENLESVNHALSVEIDDLREKHTQASRVFKEVDELNAKLREATEIISSLKSENDDQNTLREELHASRSEVARLKDDLAEKENEIKARDKKLANEEGHVAHLRSTCDSHIQTIEEHVRKYLNLEAEYQATRENHAKKIAELMENNKVLQETVNVKLVQLKKMKTIKERQGKTIEEVKAELNEAKTRQAELSSLLEASERQAESLKLENTQLETISLENKDLKDKYNDLLSRNRKLCEDEEALKRKVGEYEREIEELRKTVKDHVESYKSQLNIQNEETERLDNELKTTNAEIERKNAELNSLNEKLAVNERELREIKERLSERDVELKNKLSELDTAVTNSNVMKEENERLCAELKSLRDEVKKIKDVEDRNAELNGRIAELESVNSSNAELQAHVNNLQSKISSLEALRVENDRLQTEIDILQSAKNSSTESGALKDLLTAKDAEIKLLEDKISNMSQEIGNLRRFSLEIDERRKGTDTLRNSLAQSEEKITGLQSEIDALVRTNNALRKELETLHNDAKYQLEKLREENKRLEAQLDEALITFQAKETQMQLANNELRSHTNQLKGQLKTNEEEQGMRLKQLVKEFQAQLHDKEEELQAALEKRFDRQHNYESNLVQQYKEQLKDCQIELTEKSEQLESLVLEKKDAVAEKGKDIDRLMETIAQIQKEHTNEIKELEKKWKTIVQQKIDNMQAKHEEELNELTKEWQNERKPDAQTDAASEELESTSRVAMAAIQTSTGSIHTLQQTLTSQRRELAELRKIVSLRHDTLEDSTEIEYLRNILFEYMMGRETMVLARVIAAVVKFDQEQTAKILKKEEDKLTLFGSLGLT</sequence>
<keyword evidence="8" id="KW-0520">NAD</keyword>
<dbReference type="FunFam" id="3.40.309.10:FF:000005">
    <property type="entry name" value="1-pyrroline-5-carboxylate dehydrogenase 1"/>
    <property type="match status" value="1"/>
</dbReference>
<comment type="similarity">
    <text evidence="3">Belongs to the aldehyde dehydrogenase family.</text>
</comment>
<evidence type="ECO:0000256" key="13">
    <source>
        <dbReference type="ARBA" id="ARBA00035255"/>
    </source>
</evidence>
<evidence type="ECO:0000256" key="14">
    <source>
        <dbReference type="ARBA" id="ARBA00035407"/>
    </source>
</evidence>
<feature type="domain" description="GRIP" evidence="21">
    <location>
        <begin position="2513"/>
        <end position="2560"/>
    </location>
</feature>
<dbReference type="Gene3D" id="3.40.605.10">
    <property type="entry name" value="Aldehyde Dehydrogenase, Chain A, domain 1"/>
    <property type="match status" value="1"/>
</dbReference>
<evidence type="ECO:0000313" key="22">
    <source>
        <dbReference type="Proteomes" id="UP000504615"/>
    </source>
</evidence>
<dbReference type="InterPro" id="IPR014721">
    <property type="entry name" value="Ribsml_uS5_D2-typ_fold_subgr"/>
</dbReference>
<dbReference type="InterPro" id="IPR016161">
    <property type="entry name" value="Ald_DH/histidinol_DH"/>
</dbReference>
<dbReference type="PROSITE" id="PS00585">
    <property type="entry name" value="RIBOSOMAL_S5"/>
    <property type="match status" value="1"/>
</dbReference>
<dbReference type="SMART" id="SM00755">
    <property type="entry name" value="Grip"/>
    <property type="match status" value="1"/>
</dbReference>
<dbReference type="Proteomes" id="UP000504615">
    <property type="component" value="Unplaced"/>
</dbReference>
<keyword evidence="6 16" id="KW-0689">Ribosomal protein</keyword>
<dbReference type="PROSITE" id="PS50913">
    <property type="entry name" value="GRIP"/>
    <property type="match status" value="1"/>
</dbReference>
<comment type="similarity">
    <text evidence="2 17">Belongs to the universal ribosomal protein uS5 family.</text>
</comment>
<name>A0A6I9W234_9HYME</name>
<evidence type="ECO:0000256" key="1">
    <source>
        <dbReference type="ARBA" id="ARBA00004786"/>
    </source>
</evidence>
<dbReference type="EC" id="1.2.1.88" evidence="4"/>
<dbReference type="InterPro" id="IPR000237">
    <property type="entry name" value="GRIP_dom"/>
</dbReference>
<keyword evidence="7" id="KW-0560">Oxidoreductase</keyword>
<dbReference type="InterPro" id="IPR018192">
    <property type="entry name" value="Ribosomal_uS5_N_CS"/>
</dbReference>
<dbReference type="GO" id="GO:0015935">
    <property type="term" value="C:small ribosomal subunit"/>
    <property type="evidence" value="ECO:0007669"/>
    <property type="project" value="InterPro"/>
</dbReference>
<evidence type="ECO:0000256" key="11">
    <source>
        <dbReference type="ARBA" id="ARBA00029864"/>
    </source>
</evidence>
<dbReference type="SUPFAM" id="SSF101283">
    <property type="entry name" value="GRIP domain"/>
    <property type="match status" value="1"/>
</dbReference>
<feature type="compositionally biased region" description="Gly residues" evidence="19">
    <location>
        <begin position="624"/>
        <end position="638"/>
    </location>
</feature>
<evidence type="ECO:0000256" key="19">
    <source>
        <dbReference type="SAM" id="MobiDB-lite"/>
    </source>
</evidence>
<dbReference type="Pfam" id="PF00171">
    <property type="entry name" value="Aldedh"/>
    <property type="match status" value="1"/>
</dbReference>
<keyword evidence="18" id="KW-0175">Coiled coil</keyword>
<dbReference type="Gene3D" id="1.10.220.60">
    <property type="entry name" value="GRIP domain"/>
    <property type="match status" value="1"/>
</dbReference>
<evidence type="ECO:0000256" key="15">
    <source>
        <dbReference type="ARBA" id="ARBA00048142"/>
    </source>
</evidence>
<dbReference type="InterPro" id="IPR020568">
    <property type="entry name" value="Ribosomal_Su5_D2-typ_SF"/>
</dbReference>
<dbReference type="Gene3D" id="3.30.160.20">
    <property type="match status" value="1"/>
</dbReference>
<evidence type="ECO:0000256" key="4">
    <source>
        <dbReference type="ARBA" id="ARBA00012884"/>
    </source>
</evidence>
<feature type="coiled-coil region" evidence="18">
    <location>
        <begin position="1628"/>
        <end position="2450"/>
    </location>
</feature>
<keyword evidence="22" id="KW-1185">Reference proteome</keyword>
<evidence type="ECO:0000256" key="3">
    <source>
        <dbReference type="ARBA" id="ARBA00009986"/>
    </source>
</evidence>
<dbReference type="NCBIfam" id="TIGR01020">
    <property type="entry name" value="uS5_euk_arch"/>
    <property type="match status" value="1"/>
</dbReference>
<dbReference type="GO" id="GO:0010133">
    <property type="term" value="P:L-proline catabolic process to L-glutamate"/>
    <property type="evidence" value="ECO:0007669"/>
    <property type="project" value="UniProtKB-UniPathway"/>
</dbReference>
<dbReference type="Pfam" id="PF01465">
    <property type="entry name" value="GRIP"/>
    <property type="match status" value="1"/>
</dbReference>